<evidence type="ECO:0000256" key="2">
    <source>
        <dbReference type="ARBA" id="ARBA00022691"/>
    </source>
</evidence>
<reference evidence="6" key="1">
    <citation type="journal article" date="2014" name="Front. Microbiol.">
        <title>High frequency of phylogenetically diverse reductive dehalogenase-homologous genes in deep subseafloor sedimentary metagenomes.</title>
        <authorList>
            <person name="Kawai M."/>
            <person name="Futagami T."/>
            <person name="Toyoda A."/>
            <person name="Takaki Y."/>
            <person name="Nishi S."/>
            <person name="Hori S."/>
            <person name="Arai W."/>
            <person name="Tsubouchi T."/>
            <person name="Morono Y."/>
            <person name="Uchiyama I."/>
            <person name="Ito T."/>
            <person name="Fujiyama A."/>
            <person name="Inagaki F."/>
            <person name="Takami H."/>
        </authorList>
    </citation>
    <scope>NUCLEOTIDE SEQUENCE</scope>
    <source>
        <strain evidence="6">Expedition CK06-06</strain>
    </source>
</reference>
<evidence type="ECO:0000256" key="5">
    <source>
        <dbReference type="ARBA" id="ARBA00023014"/>
    </source>
</evidence>
<gene>
    <name evidence="6" type="ORF">S06H3_15191</name>
</gene>
<dbReference type="PANTHER" id="PTHR43409:SF4">
    <property type="entry name" value="RADICAL SAM SUPERFAMILY PROTEIN"/>
    <property type="match status" value="1"/>
</dbReference>
<name>X1MPM1_9ZZZZ</name>
<dbReference type="AlphaFoldDB" id="X1MPM1"/>
<dbReference type="InterPro" id="IPR051198">
    <property type="entry name" value="BchE-like"/>
</dbReference>
<organism evidence="6">
    <name type="scientific">marine sediment metagenome</name>
    <dbReference type="NCBI Taxonomy" id="412755"/>
    <lineage>
        <taxon>unclassified sequences</taxon>
        <taxon>metagenomes</taxon>
        <taxon>ecological metagenomes</taxon>
    </lineage>
</organism>
<dbReference type="GO" id="GO:0046872">
    <property type="term" value="F:metal ion binding"/>
    <property type="evidence" value="ECO:0007669"/>
    <property type="project" value="UniProtKB-KW"/>
</dbReference>
<comment type="cofactor">
    <cofactor evidence="1">
        <name>[4Fe-4S] cluster</name>
        <dbReference type="ChEBI" id="CHEBI:49883"/>
    </cofactor>
</comment>
<keyword evidence="3" id="KW-0479">Metal-binding</keyword>
<evidence type="ECO:0008006" key="7">
    <source>
        <dbReference type="Google" id="ProtNLM"/>
    </source>
</evidence>
<proteinExistence type="predicted"/>
<feature type="non-terminal residue" evidence="6">
    <location>
        <position position="239"/>
    </location>
</feature>
<keyword evidence="4" id="KW-0408">Iron</keyword>
<dbReference type="PANTHER" id="PTHR43409">
    <property type="entry name" value="ANAEROBIC MAGNESIUM-PROTOPORPHYRIN IX MONOMETHYL ESTER CYCLASE-RELATED"/>
    <property type="match status" value="1"/>
</dbReference>
<evidence type="ECO:0000256" key="1">
    <source>
        <dbReference type="ARBA" id="ARBA00001966"/>
    </source>
</evidence>
<dbReference type="GO" id="GO:0051536">
    <property type="term" value="F:iron-sulfur cluster binding"/>
    <property type="evidence" value="ECO:0007669"/>
    <property type="project" value="UniProtKB-KW"/>
</dbReference>
<dbReference type="SUPFAM" id="SSF102114">
    <property type="entry name" value="Radical SAM enzymes"/>
    <property type="match status" value="1"/>
</dbReference>
<sequence>MKESIEPGKQPEFGMDWSTVPYPILRRPRRVLLVEPAYKVKYPPLGLMKISTYHKQRGDEVVFYKGTNAQLRDQNWDVIYITTMFTYQWNYAINTIKFYQRNEANRNIKVGGILASLLHDEVKRETGITPHFGLYKKVDRLAPDYKLFKGIYDYRTNDASIGYMTRGCIWHCPYCAVPRLEPEYVPYIPLEKQIDPDKKDLLLLDNNVLASSEFPRIVQEIKKYGFYKGAKFKGRLRYV</sequence>
<dbReference type="InterPro" id="IPR058240">
    <property type="entry name" value="rSAM_sf"/>
</dbReference>
<evidence type="ECO:0000313" key="6">
    <source>
        <dbReference type="EMBL" id="GAI08334.1"/>
    </source>
</evidence>
<keyword evidence="5" id="KW-0411">Iron-sulfur</keyword>
<accession>X1MPM1</accession>
<evidence type="ECO:0000256" key="3">
    <source>
        <dbReference type="ARBA" id="ARBA00022723"/>
    </source>
</evidence>
<comment type="caution">
    <text evidence="6">The sequence shown here is derived from an EMBL/GenBank/DDBJ whole genome shotgun (WGS) entry which is preliminary data.</text>
</comment>
<evidence type="ECO:0000256" key="4">
    <source>
        <dbReference type="ARBA" id="ARBA00023004"/>
    </source>
</evidence>
<keyword evidence="2" id="KW-0949">S-adenosyl-L-methionine</keyword>
<protein>
    <recommendedName>
        <fullName evidence="7">B12-binding domain-containing protein</fullName>
    </recommendedName>
</protein>
<dbReference type="EMBL" id="BARV01007463">
    <property type="protein sequence ID" value="GAI08334.1"/>
    <property type="molecule type" value="Genomic_DNA"/>
</dbReference>